<sequence length="209" mass="23199">MFLFLFLAHLKRNILNPLWCLSIYVVGTWSTDARRDASRGRGQLNNASAKFPTTNVGPWPTNNPGQLPFWAYWAPPPCPYPTQPGWAPPWQAKYAPWASSSSSATGRDPMGLRHCSRQGAAVDKQVMEDRSSRKIELVGVVGWMIEQGVGVGTRGVDLQPRPRPRGERELLWVMDEGGCWAAGVASTIGWEVWRASILMTSSLNRHLVG</sequence>
<proteinExistence type="predicted"/>
<evidence type="ECO:0008006" key="5">
    <source>
        <dbReference type="Google" id="ProtNLM"/>
    </source>
</evidence>
<feature type="region of interest" description="Disordered" evidence="1">
    <location>
        <begin position="36"/>
        <end position="58"/>
    </location>
</feature>
<evidence type="ECO:0000256" key="2">
    <source>
        <dbReference type="SAM" id="SignalP"/>
    </source>
</evidence>
<organism evidence="3 4">
    <name type="scientific">Mikania micrantha</name>
    <name type="common">bitter vine</name>
    <dbReference type="NCBI Taxonomy" id="192012"/>
    <lineage>
        <taxon>Eukaryota</taxon>
        <taxon>Viridiplantae</taxon>
        <taxon>Streptophyta</taxon>
        <taxon>Embryophyta</taxon>
        <taxon>Tracheophyta</taxon>
        <taxon>Spermatophyta</taxon>
        <taxon>Magnoliopsida</taxon>
        <taxon>eudicotyledons</taxon>
        <taxon>Gunneridae</taxon>
        <taxon>Pentapetalae</taxon>
        <taxon>asterids</taxon>
        <taxon>campanulids</taxon>
        <taxon>Asterales</taxon>
        <taxon>Asteraceae</taxon>
        <taxon>Asteroideae</taxon>
        <taxon>Heliantheae alliance</taxon>
        <taxon>Eupatorieae</taxon>
        <taxon>Mikania</taxon>
    </lineage>
</organism>
<protein>
    <recommendedName>
        <fullName evidence="5">G-box binding protein multifunctional mosaic region domain-containing protein</fullName>
    </recommendedName>
</protein>
<keyword evidence="2" id="KW-0732">Signal</keyword>
<evidence type="ECO:0000313" key="3">
    <source>
        <dbReference type="EMBL" id="KAD4889029.1"/>
    </source>
</evidence>
<feature type="chain" id="PRO_5024438664" description="G-box binding protein multifunctional mosaic region domain-containing protein" evidence="2">
    <location>
        <begin position="34"/>
        <end position="209"/>
    </location>
</feature>
<accession>A0A5N6NKA3</accession>
<feature type="compositionally biased region" description="Polar residues" evidence="1">
    <location>
        <begin position="43"/>
        <end position="58"/>
    </location>
</feature>
<keyword evidence="4" id="KW-1185">Reference proteome</keyword>
<gene>
    <name evidence="3" type="ORF">E3N88_21102</name>
</gene>
<evidence type="ECO:0000256" key="1">
    <source>
        <dbReference type="SAM" id="MobiDB-lite"/>
    </source>
</evidence>
<dbReference type="EMBL" id="SZYD01000011">
    <property type="protein sequence ID" value="KAD4889029.1"/>
    <property type="molecule type" value="Genomic_DNA"/>
</dbReference>
<name>A0A5N6NKA3_9ASTR</name>
<comment type="caution">
    <text evidence="3">The sequence shown here is derived from an EMBL/GenBank/DDBJ whole genome shotgun (WGS) entry which is preliminary data.</text>
</comment>
<dbReference type="AlphaFoldDB" id="A0A5N6NKA3"/>
<feature type="signal peptide" evidence="2">
    <location>
        <begin position="1"/>
        <end position="33"/>
    </location>
</feature>
<dbReference type="Proteomes" id="UP000326396">
    <property type="component" value="Linkage Group LG19"/>
</dbReference>
<reference evidence="3 4" key="1">
    <citation type="submission" date="2019-05" db="EMBL/GenBank/DDBJ databases">
        <title>Mikania micrantha, genome provides insights into the molecular mechanism of rapid growth.</title>
        <authorList>
            <person name="Liu B."/>
        </authorList>
    </citation>
    <scope>NUCLEOTIDE SEQUENCE [LARGE SCALE GENOMIC DNA]</scope>
    <source>
        <strain evidence="3">NLD-2019</strain>
        <tissue evidence="3">Leaf</tissue>
    </source>
</reference>
<evidence type="ECO:0000313" key="4">
    <source>
        <dbReference type="Proteomes" id="UP000326396"/>
    </source>
</evidence>